<reference evidence="2 3" key="2">
    <citation type="submission" date="2011-10" db="EMBL/GenBank/DDBJ databases">
        <title>The Genome Sequence of Simonsiella muelleri ATCC 29453.</title>
        <authorList>
            <consortium name="The Broad Institute Genome Sequencing Platform"/>
            <consortium name="The Broad Institute Genome Sequencing Center for Infectious Disease"/>
            <person name="Earl A."/>
            <person name="Ward D."/>
            <person name="Feldgarden M."/>
            <person name="Gevers D."/>
            <person name="Izard J."/>
            <person name="Baranova O.V."/>
            <person name="Blanton J.M."/>
            <person name="Tanner A.C."/>
            <person name="Dewhirst F."/>
            <person name="Young S.K."/>
            <person name="Zeng Q."/>
            <person name="Gargeya S."/>
            <person name="Fitzgerald M."/>
            <person name="Haas B."/>
            <person name="Abouelleil A."/>
            <person name="Alvarado L."/>
            <person name="Arachchi H.M."/>
            <person name="Berlin A."/>
            <person name="Brown A."/>
            <person name="Chapman S.B."/>
            <person name="Chen Z."/>
            <person name="Dunbar C."/>
            <person name="Freedman E."/>
            <person name="Gearin G."/>
            <person name="Goldberg J."/>
            <person name="Griggs A."/>
            <person name="Gujja S."/>
            <person name="Heiman D."/>
            <person name="Howarth C."/>
            <person name="Larson L."/>
            <person name="Lui A."/>
            <person name="MacDonald P.J.P."/>
            <person name="Montmayeur A."/>
            <person name="Murphy C."/>
            <person name="Neiman D."/>
            <person name="Pearson M."/>
            <person name="Priest M."/>
            <person name="Roberts A."/>
            <person name="Saif S."/>
            <person name="Shea T."/>
            <person name="Shenoy N."/>
            <person name="Sisk P."/>
            <person name="Stolte C."/>
            <person name="Sykes S."/>
            <person name="Wortman J."/>
            <person name="Nusbaum C."/>
            <person name="Birren B."/>
        </authorList>
    </citation>
    <scope>NUCLEOTIDE SEQUENCE [LARGE SCALE GENOMIC DNA]</scope>
    <source>
        <strain evidence="2 3">ATCC 29453</strain>
    </source>
</reference>
<dbReference type="InterPro" id="IPR046492">
    <property type="entry name" value="DUF6585"/>
</dbReference>
<dbReference type="eggNOG" id="ENOG5031DVZ">
    <property type="taxonomic scope" value="Bacteria"/>
</dbReference>
<dbReference type="EMBL" id="ADCY02000006">
    <property type="protein sequence ID" value="EFG31935.1"/>
    <property type="molecule type" value="Genomic_DNA"/>
</dbReference>
<dbReference type="AlphaFoldDB" id="V9HMF5"/>
<evidence type="ECO:0000313" key="2">
    <source>
        <dbReference type="EMBL" id="EFG31935.1"/>
    </source>
</evidence>
<reference evidence="2 3" key="1">
    <citation type="submission" date="2010-03" db="EMBL/GenBank/DDBJ databases">
        <authorList>
            <consortium name="The Broad Institute Genome Sequencing Platform"/>
            <person name="Ward D."/>
            <person name="Earl A."/>
            <person name="Feldgarden M."/>
            <person name="Gevers D."/>
            <person name="Young S."/>
            <person name="Zeng Q."/>
            <person name="Koehrsen M."/>
            <person name="Alvarado L."/>
            <person name="Berlin A.M."/>
            <person name="Borenstein D."/>
            <person name="Chapman S.B."/>
            <person name="Chen Z."/>
            <person name="Engels R."/>
            <person name="Freedman E."/>
            <person name="Gellesch M."/>
            <person name="Goldberg J."/>
            <person name="Griggs A."/>
            <person name="Gujja S."/>
            <person name="Heilman E.R."/>
            <person name="Heiman D.I."/>
            <person name="Hepburn T.A."/>
            <person name="Howarth C."/>
            <person name="Jen D."/>
            <person name="Larson L."/>
            <person name="Mehta T."/>
            <person name="Park D."/>
            <person name="Pearson M."/>
            <person name="Richards J."/>
            <person name="Roberts A."/>
            <person name="Saif S."/>
            <person name="Shea T.D."/>
            <person name="Shenoy N."/>
            <person name="Sisk P."/>
            <person name="Stolte C."/>
            <person name="Sykes S.N."/>
            <person name="Walk T."/>
            <person name="White J."/>
            <person name="Yandava C."/>
            <person name="Izard J."/>
            <person name="Baranova O.V."/>
            <person name="Blanton J.M."/>
            <person name="Tanner A.C."/>
            <person name="Dewhirst F."/>
            <person name="Haas B."/>
            <person name="Nusbaum C."/>
            <person name="Birren B."/>
        </authorList>
    </citation>
    <scope>NUCLEOTIDE SEQUENCE [LARGE SCALE GENOMIC DNA]</scope>
    <source>
        <strain evidence="2 3">ATCC 29453</strain>
    </source>
</reference>
<protein>
    <submittedName>
        <fullName evidence="2">Uncharacterized protein</fullName>
    </submittedName>
</protein>
<sequence>MKLPEQLGTLLFRSKKSPIRFACWTALILIPALILVFPSRQSITVNEIIGGAVLGGITLYLLLDYIWARVDMYENGIVQKRLFSNTQVILFNEFTQIYVRRWCIGFLRWRFFPHVTVFIENDGHNYKISSNFHRNNEIITATETYIYKNSMHMLNQLFDAGEILAFGDVQLGRNQIVLGKKHLPRQDVGQISIKDGYLRLYEKNGKGGIKRLAFGKTKLRKVANLNMLCRFIEFNDVNIEKFGYRVFKIPFL</sequence>
<dbReference type="HOGENOM" id="CLU_1102216_0_0_4"/>
<feature type="transmembrane region" description="Helical" evidence="1">
    <location>
        <begin position="43"/>
        <end position="63"/>
    </location>
</feature>
<keyword evidence="1" id="KW-0812">Transmembrane</keyword>
<dbReference type="Proteomes" id="UP000017813">
    <property type="component" value="Unassembled WGS sequence"/>
</dbReference>
<dbReference type="KEGG" id="smur:BWP33_00905"/>
<keyword evidence="1" id="KW-0472">Membrane</keyword>
<accession>V9HMF5</accession>
<dbReference type="RefSeq" id="WP_002641248.1">
    <property type="nucleotide sequence ID" value="NZ_CP019448.1"/>
</dbReference>
<dbReference type="Pfam" id="PF20226">
    <property type="entry name" value="DUF6585"/>
    <property type="match status" value="1"/>
</dbReference>
<dbReference type="OrthoDB" id="8613298at2"/>
<feature type="transmembrane region" description="Helical" evidence="1">
    <location>
        <begin position="21"/>
        <end position="37"/>
    </location>
</feature>
<evidence type="ECO:0000313" key="3">
    <source>
        <dbReference type="Proteomes" id="UP000017813"/>
    </source>
</evidence>
<name>V9HMF5_9NEIS</name>
<keyword evidence="1" id="KW-1133">Transmembrane helix</keyword>
<keyword evidence="3" id="KW-1185">Reference proteome</keyword>
<dbReference type="STRING" id="641147.HMPREF9021_00338"/>
<organism evidence="2 3">
    <name type="scientific">Simonsiella muelleri ATCC 29453</name>
    <dbReference type="NCBI Taxonomy" id="641147"/>
    <lineage>
        <taxon>Bacteria</taxon>
        <taxon>Pseudomonadati</taxon>
        <taxon>Pseudomonadota</taxon>
        <taxon>Betaproteobacteria</taxon>
        <taxon>Neisseriales</taxon>
        <taxon>Neisseriaceae</taxon>
        <taxon>Simonsiella</taxon>
    </lineage>
</organism>
<comment type="caution">
    <text evidence="2">The sequence shown here is derived from an EMBL/GenBank/DDBJ whole genome shotgun (WGS) entry which is preliminary data.</text>
</comment>
<proteinExistence type="predicted"/>
<gene>
    <name evidence="2" type="ORF">HMPREF9021_00338</name>
</gene>
<evidence type="ECO:0000256" key="1">
    <source>
        <dbReference type="SAM" id="Phobius"/>
    </source>
</evidence>